<organism evidence="2 3">
    <name type="scientific">Rhizophagus clarus</name>
    <dbReference type="NCBI Taxonomy" id="94130"/>
    <lineage>
        <taxon>Eukaryota</taxon>
        <taxon>Fungi</taxon>
        <taxon>Fungi incertae sedis</taxon>
        <taxon>Mucoromycota</taxon>
        <taxon>Glomeromycotina</taxon>
        <taxon>Glomeromycetes</taxon>
        <taxon>Glomerales</taxon>
        <taxon>Glomeraceae</taxon>
        <taxon>Rhizophagus</taxon>
    </lineage>
</organism>
<evidence type="ECO:0000256" key="1">
    <source>
        <dbReference type="SAM" id="MobiDB-lite"/>
    </source>
</evidence>
<sequence length="121" mass="14483">MKDDIIFDRDWDSFIKTIDELSDNTANKHIHQIMDQQMEVSNKTFSLMETVINDLKPMERELNKSEWYEAKNALFEKRVLRNQSLELNERDDDKSNKAFHDDEKNIEQAKTLLKEQFSDDL</sequence>
<evidence type="ECO:0000313" key="2">
    <source>
        <dbReference type="EMBL" id="GES87932.1"/>
    </source>
</evidence>
<proteinExistence type="predicted"/>
<reference evidence="2" key="1">
    <citation type="submission" date="2019-10" db="EMBL/GenBank/DDBJ databases">
        <title>Conservation and host-specific expression of non-tandemly repeated heterogenous ribosome RNA gene in arbuscular mycorrhizal fungi.</title>
        <authorList>
            <person name="Maeda T."/>
            <person name="Kobayashi Y."/>
            <person name="Nakagawa T."/>
            <person name="Ezawa T."/>
            <person name="Yamaguchi K."/>
            <person name="Bino T."/>
            <person name="Nishimoto Y."/>
            <person name="Shigenobu S."/>
            <person name="Kawaguchi M."/>
        </authorList>
    </citation>
    <scope>NUCLEOTIDE SEQUENCE</scope>
    <source>
        <strain evidence="2">HR1</strain>
    </source>
</reference>
<dbReference type="EMBL" id="BLAL01000175">
    <property type="protein sequence ID" value="GES87932.1"/>
    <property type="molecule type" value="Genomic_DNA"/>
</dbReference>
<comment type="caution">
    <text evidence="2">The sequence shown here is derived from an EMBL/GenBank/DDBJ whole genome shotgun (WGS) entry which is preliminary data.</text>
</comment>
<feature type="compositionally biased region" description="Basic and acidic residues" evidence="1">
    <location>
        <begin position="87"/>
        <end position="105"/>
    </location>
</feature>
<feature type="region of interest" description="Disordered" evidence="1">
    <location>
        <begin position="85"/>
        <end position="105"/>
    </location>
</feature>
<evidence type="ECO:0000313" key="3">
    <source>
        <dbReference type="Proteomes" id="UP000615446"/>
    </source>
</evidence>
<dbReference type="Proteomes" id="UP000615446">
    <property type="component" value="Unassembled WGS sequence"/>
</dbReference>
<name>A0A8H3LKK0_9GLOM</name>
<dbReference type="OrthoDB" id="2474178at2759"/>
<dbReference type="AlphaFoldDB" id="A0A8H3LKK0"/>
<accession>A0A8H3LKK0</accession>
<gene>
    <name evidence="2" type="ORF">RCL2_001489600</name>
</gene>
<protein>
    <submittedName>
        <fullName evidence="2">Uncharacterized protein</fullName>
    </submittedName>
</protein>